<dbReference type="EMBL" id="GEDG01001083">
    <property type="protein sequence ID" value="JAP37303.1"/>
    <property type="molecule type" value="Transcribed_RNA"/>
</dbReference>
<protein>
    <submittedName>
        <fullName evidence="2">Putative ovule protein</fullName>
    </submittedName>
</protein>
<accession>A0A0V0IXP1</accession>
<feature type="compositionally biased region" description="Basic and acidic residues" evidence="1">
    <location>
        <begin position="54"/>
        <end position="65"/>
    </location>
</feature>
<dbReference type="AlphaFoldDB" id="A0A0V0IXP1"/>
<sequence length="135" mass="16284">MNFHTVLYEIDTHYHMECLHSAVSFFQAQKLLVGWHRERKRFTFFEENNVEDRKWGRERTRKDQAPKNTNVEVPTPSQESQHQEPISFLSSERVLKMKQESKTRCWFSSTAASGKHFRSKFWCSHVLFSVWFRVK</sequence>
<feature type="compositionally biased region" description="Polar residues" evidence="1">
    <location>
        <begin position="66"/>
        <end position="86"/>
    </location>
</feature>
<proteinExistence type="predicted"/>
<evidence type="ECO:0000313" key="2">
    <source>
        <dbReference type="EMBL" id="JAP37303.1"/>
    </source>
</evidence>
<name>A0A0V0IXP1_SOLCH</name>
<evidence type="ECO:0000256" key="1">
    <source>
        <dbReference type="SAM" id="MobiDB-lite"/>
    </source>
</evidence>
<organism evidence="2">
    <name type="scientific">Solanum chacoense</name>
    <name type="common">Chaco potato</name>
    <dbReference type="NCBI Taxonomy" id="4108"/>
    <lineage>
        <taxon>Eukaryota</taxon>
        <taxon>Viridiplantae</taxon>
        <taxon>Streptophyta</taxon>
        <taxon>Embryophyta</taxon>
        <taxon>Tracheophyta</taxon>
        <taxon>Spermatophyta</taxon>
        <taxon>Magnoliopsida</taxon>
        <taxon>eudicotyledons</taxon>
        <taxon>Gunneridae</taxon>
        <taxon>Pentapetalae</taxon>
        <taxon>asterids</taxon>
        <taxon>lamiids</taxon>
        <taxon>Solanales</taxon>
        <taxon>Solanaceae</taxon>
        <taxon>Solanoideae</taxon>
        <taxon>Solaneae</taxon>
        <taxon>Solanum</taxon>
    </lineage>
</organism>
<feature type="region of interest" description="Disordered" evidence="1">
    <location>
        <begin position="54"/>
        <end position="86"/>
    </location>
</feature>
<reference evidence="2" key="1">
    <citation type="submission" date="2015-12" db="EMBL/GenBank/DDBJ databases">
        <title>Gene expression during late stages of embryo sac development: a critical building block for successful pollen-pistil interactions.</title>
        <authorList>
            <person name="Liu Y."/>
            <person name="Joly V."/>
            <person name="Sabar M."/>
            <person name="Matton D.P."/>
        </authorList>
    </citation>
    <scope>NUCLEOTIDE SEQUENCE</scope>
</reference>